<dbReference type="Proteomes" id="UP001163846">
    <property type="component" value="Unassembled WGS sequence"/>
</dbReference>
<dbReference type="InterPro" id="IPR015943">
    <property type="entry name" value="WD40/YVTN_repeat-like_dom_sf"/>
</dbReference>
<dbReference type="PANTHER" id="PTHR14773:SF0">
    <property type="entry name" value="WD REPEAT-CONTAINING PROTEIN 76"/>
    <property type="match status" value="1"/>
</dbReference>
<gene>
    <name evidence="10" type="ORF">F5878DRAFT_649094</name>
</gene>
<dbReference type="PROSITE" id="PS50082">
    <property type="entry name" value="WD_REPEATS_2"/>
    <property type="match status" value="2"/>
</dbReference>
<keyword evidence="5 8" id="KW-0227">DNA damage</keyword>
<comment type="function">
    <text evidence="8">DNA-binding protein that binds to both single- and double-stranded DNA. Binds preferentially to UV-damaged DNA. May be involved in DNA-metabolic processes.</text>
</comment>
<feature type="repeat" description="WD" evidence="7">
    <location>
        <begin position="345"/>
        <end position="387"/>
    </location>
</feature>
<sequence>MVKLSAYERQREINKARNRALLDQLELKQAVEGLGFPDKKTAQKSKAKPVQPAKRVKKDSVEKDAPRRQSARLRSSAAVVDPNESPSKKRKREAEEQERLAKEAEERIEAQERERLAKKPRHNDLDLVALTDEDAAAVASLSIELERITQNAKAKARGDPEAFVFESEQDAKDQAQVEELRERLQSLKVVARAKVTENRVYSAAYHPEPTKDLIFFGDKHGQLGIWDARAPPDEVDDEDESQAETQENGQYWRLQVHWPATSKSSISCVKLDPIDSHTVYTSAYDCTIRALSFTSGLSREIFSNDETLICSMDFAPSGHELWISDAAGGVTHLDLRQDKSKGTWYQLSQAKIGSLSVNPTRENFLLTASNSKELRIWDTRKLQSMITDLSLEPSTTEFDSDVVTQYRESKEGQGCLRGEWRHEKSVSSAYWDPRGRGIVSTSYDDAIRIWDIHSPAFESSKPFPSARPFCRISHNCQTGKWLTILRAQWNPNPNVYPHFTIGNMNHSLDIISCKGERITRLSDSSKITAVQAVTCSHPSIVERAATGNASGRCVLWAPVDA</sequence>
<proteinExistence type="inferred from homology"/>
<dbReference type="Gene3D" id="2.130.10.10">
    <property type="entry name" value="YVTN repeat-like/Quinoprotein amine dehydrogenase"/>
    <property type="match status" value="1"/>
</dbReference>
<name>A0AA38PJH4_9AGAR</name>
<keyword evidence="11" id="KW-1185">Reference proteome</keyword>
<evidence type="ECO:0000256" key="2">
    <source>
        <dbReference type="ARBA" id="ARBA00021132"/>
    </source>
</evidence>
<dbReference type="InterPro" id="IPR019775">
    <property type="entry name" value="WD40_repeat_CS"/>
</dbReference>
<dbReference type="GO" id="GO:0006974">
    <property type="term" value="P:DNA damage response"/>
    <property type="evidence" value="ECO:0007669"/>
    <property type="project" value="UniProtKB-KW"/>
</dbReference>
<evidence type="ECO:0000256" key="3">
    <source>
        <dbReference type="ARBA" id="ARBA00022574"/>
    </source>
</evidence>
<evidence type="ECO:0000256" key="1">
    <source>
        <dbReference type="ARBA" id="ARBA00005434"/>
    </source>
</evidence>
<dbReference type="GO" id="GO:0005634">
    <property type="term" value="C:nucleus"/>
    <property type="evidence" value="ECO:0007669"/>
    <property type="project" value="TreeGrafter"/>
</dbReference>
<accession>A0AA38PJH4</accession>
<feature type="region of interest" description="Disordered" evidence="9">
    <location>
        <begin position="33"/>
        <end position="117"/>
    </location>
</feature>
<feature type="repeat" description="WD" evidence="7">
    <location>
        <begin position="422"/>
        <end position="460"/>
    </location>
</feature>
<feature type="compositionally biased region" description="Basic and acidic residues" evidence="9">
    <location>
        <begin position="92"/>
        <end position="117"/>
    </location>
</feature>
<dbReference type="InterPro" id="IPR036322">
    <property type="entry name" value="WD40_repeat_dom_sf"/>
</dbReference>
<evidence type="ECO:0000256" key="5">
    <source>
        <dbReference type="ARBA" id="ARBA00022763"/>
    </source>
</evidence>
<organism evidence="10 11">
    <name type="scientific">Lentinula raphanica</name>
    <dbReference type="NCBI Taxonomy" id="153919"/>
    <lineage>
        <taxon>Eukaryota</taxon>
        <taxon>Fungi</taxon>
        <taxon>Dikarya</taxon>
        <taxon>Basidiomycota</taxon>
        <taxon>Agaricomycotina</taxon>
        <taxon>Agaricomycetes</taxon>
        <taxon>Agaricomycetidae</taxon>
        <taxon>Agaricales</taxon>
        <taxon>Marasmiineae</taxon>
        <taxon>Omphalotaceae</taxon>
        <taxon>Lentinula</taxon>
    </lineage>
</organism>
<keyword evidence="6 8" id="KW-0238">DNA-binding</keyword>
<dbReference type="InterPro" id="IPR001680">
    <property type="entry name" value="WD40_rpt"/>
</dbReference>
<reference evidence="10" key="1">
    <citation type="submission" date="2022-08" db="EMBL/GenBank/DDBJ databases">
        <authorList>
            <consortium name="DOE Joint Genome Institute"/>
            <person name="Min B."/>
            <person name="Riley R."/>
            <person name="Sierra-Patev S."/>
            <person name="Naranjo-Ortiz M."/>
            <person name="Looney B."/>
            <person name="Konkel Z."/>
            <person name="Slot J.C."/>
            <person name="Sakamoto Y."/>
            <person name="Steenwyk J.L."/>
            <person name="Rokas A."/>
            <person name="Carro J."/>
            <person name="Camarero S."/>
            <person name="Ferreira P."/>
            <person name="Molpeceres G."/>
            <person name="Ruiz-Duenas F.J."/>
            <person name="Serrano A."/>
            <person name="Henrissat B."/>
            <person name="Drula E."/>
            <person name="Hughes K.W."/>
            <person name="Mata J.L."/>
            <person name="Ishikawa N.K."/>
            <person name="Vargas-Isla R."/>
            <person name="Ushijima S."/>
            <person name="Smith C.A."/>
            <person name="Ahrendt S."/>
            <person name="Andreopoulos W."/>
            <person name="He G."/>
            <person name="Labutti K."/>
            <person name="Lipzen A."/>
            <person name="Ng V."/>
            <person name="Sandor L."/>
            <person name="Barry K."/>
            <person name="Martinez A.T."/>
            <person name="Xiao Y."/>
            <person name="Gibbons J.G."/>
            <person name="Terashima K."/>
            <person name="Hibbett D.S."/>
            <person name="Grigoriev I.V."/>
        </authorList>
    </citation>
    <scope>NUCLEOTIDE SEQUENCE</scope>
    <source>
        <strain evidence="10">TFB9207</strain>
    </source>
</reference>
<evidence type="ECO:0000256" key="4">
    <source>
        <dbReference type="ARBA" id="ARBA00022737"/>
    </source>
</evidence>
<dbReference type="SMART" id="SM00320">
    <property type="entry name" value="WD40"/>
    <property type="match status" value="5"/>
</dbReference>
<feature type="compositionally biased region" description="Basic and acidic residues" evidence="9">
    <location>
        <begin position="58"/>
        <end position="67"/>
    </location>
</feature>
<comment type="similarity">
    <text evidence="1 8">Belongs to the WD repeat DDB2/WDR76 family.</text>
</comment>
<dbReference type="PROSITE" id="PS00678">
    <property type="entry name" value="WD_REPEATS_1"/>
    <property type="match status" value="1"/>
</dbReference>
<protein>
    <recommendedName>
        <fullName evidence="2 8">DNA damage-binding protein CMR1</fullName>
    </recommendedName>
</protein>
<dbReference type="SUPFAM" id="SSF50978">
    <property type="entry name" value="WD40 repeat-like"/>
    <property type="match status" value="1"/>
</dbReference>
<evidence type="ECO:0000256" key="9">
    <source>
        <dbReference type="SAM" id="MobiDB-lite"/>
    </source>
</evidence>
<dbReference type="GO" id="GO:0003677">
    <property type="term" value="F:DNA binding"/>
    <property type="evidence" value="ECO:0007669"/>
    <property type="project" value="UniProtKB-UniRule"/>
</dbReference>
<dbReference type="PROSITE" id="PS50294">
    <property type="entry name" value="WD_REPEATS_REGION"/>
    <property type="match status" value="1"/>
</dbReference>
<evidence type="ECO:0000313" key="11">
    <source>
        <dbReference type="Proteomes" id="UP001163846"/>
    </source>
</evidence>
<evidence type="ECO:0000256" key="7">
    <source>
        <dbReference type="PROSITE-ProRule" id="PRU00221"/>
    </source>
</evidence>
<keyword evidence="3 7" id="KW-0853">WD repeat</keyword>
<evidence type="ECO:0000256" key="6">
    <source>
        <dbReference type="ARBA" id="ARBA00023125"/>
    </source>
</evidence>
<dbReference type="InterPro" id="IPR050853">
    <property type="entry name" value="WD_repeat_DNA-damage-binding"/>
</dbReference>
<dbReference type="AlphaFoldDB" id="A0AA38PJH4"/>
<evidence type="ECO:0000313" key="10">
    <source>
        <dbReference type="EMBL" id="KAJ3844102.1"/>
    </source>
</evidence>
<evidence type="ECO:0000256" key="8">
    <source>
        <dbReference type="RuleBase" id="RU365004"/>
    </source>
</evidence>
<comment type="caution">
    <text evidence="10">The sequence shown here is derived from an EMBL/GenBank/DDBJ whole genome shotgun (WGS) entry which is preliminary data.</text>
</comment>
<dbReference type="Pfam" id="PF00400">
    <property type="entry name" value="WD40"/>
    <property type="match status" value="1"/>
</dbReference>
<keyword evidence="4" id="KW-0677">Repeat</keyword>
<dbReference type="EMBL" id="MU805960">
    <property type="protein sequence ID" value="KAJ3844102.1"/>
    <property type="molecule type" value="Genomic_DNA"/>
</dbReference>
<dbReference type="PANTHER" id="PTHR14773">
    <property type="entry name" value="WD REPEAT-CONTAINING PROTEIN 76"/>
    <property type="match status" value="1"/>
</dbReference>
<dbReference type="GO" id="GO:2000001">
    <property type="term" value="P:regulation of DNA damage checkpoint"/>
    <property type="evidence" value="ECO:0007669"/>
    <property type="project" value="TreeGrafter"/>
</dbReference>